<dbReference type="Gene3D" id="1.20.890.10">
    <property type="entry name" value="cAMP-dependent protein kinase regulatory subunit, dimerization-anchoring domain"/>
    <property type="match status" value="1"/>
</dbReference>
<evidence type="ECO:0000256" key="1">
    <source>
        <dbReference type="ARBA" id="ARBA00004123"/>
    </source>
</evidence>
<dbReference type="InterPro" id="IPR049629">
    <property type="entry name" value="DPY30_SDC1_DD"/>
</dbReference>
<comment type="similarity">
    <text evidence="2">Belongs to the dpy-30 family.</text>
</comment>
<sequence>MSTTPEKTPTLASIEPEGVSWSPEADVKIKEVTPAEPVSTLPPKLEQSRTATPIPQQLTTSSVDTSSSSQPRKKIKLPSDLSTVEVVGGSSVRKWLNANLTPHLLEGMRRCGEEQPEEPLKFLGEFLLQKHEELKAKTE</sequence>
<proteinExistence type="inferred from homology"/>
<dbReference type="EMBL" id="KV454436">
    <property type="protein sequence ID" value="ODQ78220.1"/>
    <property type="molecule type" value="Genomic_DNA"/>
</dbReference>
<organism evidence="5 6">
    <name type="scientific">Babjeviella inositovora NRRL Y-12698</name>
    <dbReference type="NCBI Taxonomy" id="984486"/>
    <lineage>
        <taxon>Eukaryota</taxon>
        <taxon>Fungi</taxon>
        <taxon>Dikarya</taxon>
        <taxon>Ascomycota</taxon>
        <taxon>Saccharomycotina</taxon>
        <taxon>Pichiomycetes</taxon>
        <taxon>Serinales incertae sedis</taxon>
        <taxon>Babjeviella</taxon>
    </lineage>
</organism>
<dbReference type="RefSeq" id="XP_018983548.1">
    <property type="nucleotide sequence ID" value="XM_019129599.1"/>
</dbReference>
<feature type="compositionally biased region" description="Polar residues" evidence="4">
    <location>
        <begin position="1"/>
        <end position="11"/>
    </location>
</feature>
<evidence type="ECO:0000313" key="5">
    <source>
        <dbReference type="EMBL" id="ODQ78220.1"/>
    </source>
</evidence>
<comment type="subcellular location">
    <subcellularLocation>
        <location evidence="1">Nucleus</location>
    </subcellularLocation>
</comment>
<dbReference type="CDD" id="cd22965">
    <property type="entry name" value="DD_DPY30_SDC1"/>
    <property type="match status" value="1"/>
</dbReference>
<evidence type="ECO:0000256" key="4">
    <source>
        <dbReference type="SAM" id="MobiDB-lite"/>
    </source>
</evidence>
<feature type="compositionally biased region" description="Polar residues" evidence="4">
    <location>
        <begin position="48"/>
        <end position="58"/>
    </location>
</feature>
<feature type="region of interest" description="Disordered" evidence="4">
    <location>
        <begin position="1"/>
        <end position="77"/>
    </location>
</feature>
<keyword evidence="6" id="KW-1185">Reference proteome</keyword>
<evidence type="ECO:0000313" key="6">
    <source>
        <dbReference type="Proteomes" id="UP000094336"/>
    </source>
</evidence>
<dbReference type="AlphaFoldDB" id="A0A1E3QKN9"/>
<protein>
    <submittedName>
        <fullName evidence="5">Uncharacterized protein</fullName>
    </submittedName>
</protein>
<accession>A0A1E3QKN9</accession>
<dbReference type="InterPro" id="IPR007858">
    <property type="entry name" value="Dpy-30_motif"/>
</dbReference>
<evidence type="ECO:0000256" key="2">
    <source>
        <dbReference type="ARBA" id="ARBA00010849"/>
    </source>
</evidence>
<dbReference type="OrthoDB" id="417678at2759"/>
<feature type="compositionally biased region" description="Low complexity" evidence="4">
    <location>
        <begin position="59"/>
        <end position="69"/>
    </location>
</feature>
<gene>
    <name evidence="5" type="ORF">BABINDRAFT_162885</name>
</gene>
<dbReference type="GO" id="GO:0005634">
    <property type="term" value="C:nucleus"/>
    <property type="evidence" value="ECO:0007669"/>
    <property type="project" value="UniProtKB-SubCell"/>
</dbReference>
<evidence type="ECO:0000256" key="3">
    <source>
        <dbReference type="ARBA" id="ARBA00023242"/>
    </source>
</evidence>
<dbReference type="Pfam" id="PF05186">
    <property type="entry name" value="Dpy-30"/>
    <property type="match status" value="1"/>
</dbReference>
<dbReference type="Proteomes" id="UP000094336">
    <property type="component" value="Unassembled WGS sequence"/>
</dbReference>
<dbReference type="STRING" id="984486.A0A1E3QKN9"/>
<name>A0A1E3QKN9_9ASCO</name>
<dbReference type="GeneID" id="30147452"/>
<keyword evidence="3" id="KW-0539">Nucleus</keyword>
<reference evidence="6" key="1">
    <citation type="submission" date="2016-05" db="EMBL/GenBank/DDBJ databases">
        <title>Comparative genomics of biotechnologically important yeasts.</title>
        <authorList>
            <consortium name="DOE Joint Genome Institute"/>
            <person name="Riley R."/>
            <person name="Haridas S."/>
            <person name="Wolfe K.H."/>
            <person name="Lopes M.R."/>
            <person name="Hittinger C.T."/>
            <person name="Goker M."/>
            <person name="Salamov A."/>
            <person name="Wisecaver J."/>
            <person name="Long T.M."/>
            <person name="Aerts A.L."/>
            <person name="Barry K."/>
            <person name="Choi C."/>
            <person name="Clum A."/>
            <person name="Coughlan A.Y."/>
            <person name="Deshpande S."/>
            <person name="Douglass A.P."/>
            <person name="Hanson S.J."/>
            <person name="Klenk H.-P."/>
            <person name="Labutti K."/>
            <person name="Lapidus A."/>
            <person name="Lindquist E."/>
            <person name="Lipzen A."/>
            <person name="Meier-Kolthoff J.P."/>
            <person name="Ohm R.A."/>
            <person name="Otillar R.P."/>
            <person name="Pangilinan J."/>
            <person name="Peng Y."/>
            <person name="Rokas A."/>
            <person name="Rosa C.A."/>
            <person name="Scheuner C."/>
            <person name="Sibirny A.A."/>
            <person name="Slot J.C."/>
            <person name="Stielow J.B."/>
            <person name="Sun H."/>
            <person name="Kurtzman C.P."/>
            <person name="Blackwell M."/>
            <person name="Grigoriev I.V."/>
            <person name="Jeffries T.W."/>
        </authorList>
    </citation>
    <scope>NUCLEOTIDE SEQUENCE [LARGE SCALE GENOMIC DNA]</scope>
    <source>
        <strain evidence="6">NRRL Y-12698</strain>
    </source>
</reference>